<evidence type="ECO:0000259" key="7">
    <source>
        <dbReference type="Pfam" id="PF18137"/>
    </source>
</evidence>
<dbReference type="InterPro" id="IPR020795">
    <property type="entry name" value="ORC3"/>
</dbReference>
<feature type="domain" description="Origin recognition complex subunit 3 winged helix C-terminal" evidence="7">
    <location>
        <begin position="560"/>
        <end position="683"/>
    </location>
</feature>
<evidence type="ECO:0000313" key="8">
    <source>
        <dbReference type="EMBL" id="KAG2622170.1"/>
    </source>
</evidence>
<dbReference type="InterPro" id="IPR045667">
    <property type="entry name" value="ORC3_N"/>
</dbReference>
<comment type="subcellular location">
    <subcellularLocation>
        <location evidence="1">Nucleus</location>
    </subcellularLocation>
</comment>
<gene>
    <name evidence="8" type="ORF">PVAP13_3NG279200</name>
</gene>
<protein>
    <recommendedName>
        <fullName evidence="10">Origin of replication complex subunit 3</fullName>
    </recommendedName>
</protein>
<dbReference type="GO" id="GO:0031261">
    <property type="term" value="C:DNA replication preinitiation complex"/>
    <property type="evidence" value="ECO:0007669"/>
    <property type="project" value="TreeGrafter"/>
</dbReference>
<comment type="caution">
    <text evidence="8">The sequence shown here is derived from an EMBL/GenBank/DDBJ whole genome shotgun (WGS) entry which is preliminary data.</text>
</comment>
<sequence>MLDAVFKPHSHPPPAPIWQTDDDAASVHCEDEGDLDLYEQLRLEAFHQTWSKIQSTINEVLKGINLKLFDQVLQWVKESFSLVHAIGRPHHAEVQQSYPLLIDVICKRMPPAFILTKNAEFVDDITTFRDLAGHLESNGCHLAKLSATELSAKHGVCGCFRSLLRQLLSDVPDVAGVSALASWYCEAENYDQPIIVIIDDLEQCSGDVLGELVMMLSEWVIKIPIFFVMGIATTLDAPKKLLSSEALQRLEPCKLSLGSPSDRMNALVEAILVKPCAGFCIGHEVAMFLRNYFFRHDGTITSFISALKLACSKHFSLEPLSFLCFGMLEEDCEEFWRDKFEALPQQIQKYAFGFPSCASAKISSNSSNNIVEGLSKLLKLQNDWGSVLLCLYEAGRHDKVQLLDIFCEAVNPDLQTENVLFVSEVTCENLSGVKSGCGKGSMAQVINTIRHLPMETLLHVLEVWSNHLKGISEVNDKVKELRCTTIGANSVRPAKEKWARTRRSTASTGNGTVPLNEKAVVLLQDVTRKYLVPVECLPFHEIICFKNVDVLQSALIGNPRRMVRLDLLKSQSHLKCSCCRCGTAVSGSLHDTSIMCNLAQEYGDVINIHDWYMTFEGIFNSRNSKIKRKSYSSPSKKKSKPSTPEGRAMIQARFCRAVTEIQITGLVRMPSKRRPDLVQRITFGP</sequence>
<evidence type="ECO:0000256" key="5">
    <source>
        <dbReference type="ARBA" id="ARBA00023242"/>
    </source>
</evidence>
<keyword evidence="5" id="KW-0539">Nucleus</keyword>
<dbReference type="GO" id="GO:0005664">
    <property type="term" value="C:nuclear origin of replication recognition complex"/>
    <property type="evidence" value="ECO:0007669"/>
    <property type="project" value="InterPro"/>
</dbReference>
<organism evidence="8 9">
    <name type="scientific">Panicum virgatum</name>
    <name type="common">Blackwell switchgrass</name>
    <dbReference type="NCBI Taxonomy" id="38727"/>
    <lineage>
        <taxon>Eukaryota</taxon>
        <taxon>Viridiplantae</taxon>
        <taxon>Streptophyta</taxon>
        <taxon>Embryophyta</taxon>
        <taxon>Tracheophyta</taxon>
        <taxon>Spermatophyta</taxon>
        <taxon>Magnoliopsida</taxon>
        <taxon>Liliopsida</taxon>
        <taxon>Poales</taxon>
        <taxon>Poaceae</taxon>
        <taxon>PACMAD clade</taxon>
        <taxon>Panicoideae</taxon>
        <taxon>Panicodae</taxon>
        <taxon>Paniceae</taxon>
        <taxon>Panicinae</taxon>
        <taxon>Panicum</taxon>
        <taxon>Panicum sect. Hiantes</taxon>
    </lineage>
</organism>
<dbReference type="InterPro" id="IPR040855">
    <property type="entry name" value="ORC_WH_C"/>
</dbReference>
<dbReference type="PANTHER" id="PTHR12748:SF0">
    <property type="entry name" value="ORIGIN RECOGNITION COMPLEX SUBUNIT 3"/>
    <property type="match status" value="1"/>
</dbReference>
<reference evidence="8 9" key="1">
    <citation type="submission" date="2020-05" db="EMBL/GenBank/DDBJ databases">
        <title>WGS assembly of Panicum virgatum.</title>
        <authorList>
            <person name="Lovell J.T."/>
            <person name="Jenkins J."/>
            <person name="Shu S."/>
            <person name="Juenger T.E."/>
            <person name="Schmutz J."/>
        </authorList>
    </citation>
    <scope>NUCLEOTIDE SEQUENCE [LARGE SCALE GENOMIC DNA]</scope>
    <source>
        <strain evidence="9">cv. AP13</strain>
    </source>
</reference>
<dbReference type="AlphaFoldDB" id="A0A8T0UI28"/>
<accession>A0A8T0UI28</accession>
<dbReference type="Pfam" id="PF18137">
    <property type="entry name" value="WHD_ORC"/>
    <property type="match status" value="1"/>
</dbReference>
<dbReference type="Pfam" id="PF07034">
    <property type="entry name" value="ORC3_N"/>
    <property type="match status" value="1"/>
</dbReference>
<keyword evidence="4" id="KW-0238">DNA-binding</keyword>
<evidence type="ECO:0000313" key="9">
    <source>
        <dbReference type="Proteomes" id="UP000823388"/>
    </source>
</evidence>
<dbReference type="PANTHER" id="PTHR12748">
    <property type="entry name" value="ORIGIN RECOGNITION COMPLEX SUBUNIT 3"/>
    <property type="match status" value="1"/>
</dbReference>
<proteinExistence type="inferred from homology"/>
<evidence type="ECO:0000256" key="1">
    <source>
        <dbReference type="ARBA" id="ARBA00004123"/>
    </source>
</evidence>
<dbReference type="GO" id="GO:0006270">
    <property type="term" value="P:DNA replication initiation"/>
    <property type="evidence" value="ECO:0007669"/>
    <property type="project" value="TreeGrafter"/>
</dbReference>
<evidence type="ECO:0008006" key="10">
    <source>
        <dbReference type="Google" id="ProtNLM"/>
    </source>
</evidence>
<keyword evidence="9" id="KW-1185">Reference proteome</keyword>
<dbReference type="GO" id="GO:0005656">
    <property type="term" value="C:nuclear pre-replicative complex"/>
    <property type="evidence" value="ECO:0007669"/>
    <property type="project" value="TreeGrafter"/>
</dbReference>
<dbReference type="CDD" id="cd20704">
    <property type="entry name" value="Orc3"/>
    <property type="match status" value="1"/>
</dbReference>
<keyword evidence="3" id="KW-0235">DNA replication</keyword>
<dbReference type="EMBL" id="CM029042">
    <property type="protein sequence ID" value="KAG2622170.1"/>
    <property type="molecule type" value="Genomic_DNA"/>
</dbReference>
<name>A0A8T0UI28_PANVG</name>
<dbReference type="Proteomes" id="UP000823388">
    <property type="component" value="Chromosome 3N"/>
</dbReference>
<evidence type="ECO:0000256" key="3">
    <source>
        <dbReference type="ARBA" id="ARBA00022705"/>
    </source>
</evidence>
<dbReference type="GO" id="GO:0003688">
    <property type="term" value="F:DNA replication origin binding"/>
    <property type="evidence" value="ECO:0007669"/>
    <property type="project" value="TreeGrafter"/>
</dbReference>
<feature type="domain" description="Origin recognition complex subunit 3 N-terminal" evidence="6">
    <location>
        <begin position="28"/>
        <end position="323"/>
    </location>
</feature>
<comment type="similarity">
    <text evidence="2">Belongs to the ORC3 family.</text>
</comment>
<evidence type="ECO:0000256" key="2">
    <source>
        <dbReference type="ARBA" id="ARBA00010977"/>
    </source>
</evidence>
<evidence type="ECO:0000259" key="6">
    <source>
        <dbReference type="Pfam" id="PF07034"/>
    </source>
</evidence>
<evidence type="ECO:0000256" key="4">
    <source>
        <dbReference type="ARBA" id="ARBA00023125"/>
    </source>
</evidence>